<protein>
    <submittedName>
        <fullName evidence="2">Uncharacterized protein</fullName>
    </submittedName>
</protein>
<dbReference type="Proteomes" id="UP000198211">
    <property type="component" value="Unassembled WGS sequence"/>
</dbReference>
<accession>A0A225VS12</accession>
<dbReference type="EMBL" id="NBNE01003485">
    <property type="protein sequence ID" value="OWZ07577.1"/>
    <property type="molecule type" value="Genomic_DNA"/>
</dbReference>
<dbReference type="OrthoDB" id="121048at2759"/>
<dbReference type="AlphaFoldDB" id="A0A225VS12"/>
<name>A0A225VS12_9STRA</name>
<proteinExistence type="predicted"/>
<comment type="caution">
    <text evidence="2">The sequence shown here is derived from an EMBL/GenBank/DDBJ whole genome shotgun (WGS) entry which is preliminary data.</text>
</comment>
<sequence length="229" mass="25044">MLSFKPGLGSEVRSAPPLRGEPPVATSSASAQDELHLLRQEFEALRGQVAGVRQSLVVSTERNDQGELPAGCIVELFPEQAKKAKGEYHPPQAHVLAATRMFKGSHHLKVVSPISFVLGLHEAEYVGLKTTPVVLMGLFSGRLGYRKLTILHFREKDEQAALEAGLSNGNFSSDFSPSAALPPASPSCRSYEDICDGIHDLTRMGEAMWHVHMLLLTERLRSFVSKNNC</sequence>
<gene>
    <name evidence="2" type="ORF">PHMEG_00020015</name>
</gene>
<reference evidence="3" key="1">
    <citation type="submission" date="2017-03" db="EMBL/GenBank/DDBJ databases">
        <title>Phytopthora megakarya and P. palmivora, two closely related causual agents of cacao black pod achieved similar genome size and gene model numbers by different mechanisms.</title>
        <authorList>
            <person name="Ali S."/>
            <person name="Shao J."/>
            <person name="Larry D.J."/>
            <person name="Kronmiller B."/>
            <person name="Shen D."/>
            <person name="Strem M.D."/>
            <person name="Melnick R.L."/>
            <person name="Guiltinan M.J."/>
            <person name="Tyler B.M."/>
            <person name="Meinhardt L.W."/>
            <person name="Bailey B.A."/>
        </authorList>
    </citation>
    <scope>NUCLEOTIDE SEQUENCE [LARGE SCALE GENOMIC DNA]</scope>
    <source>
        <strain evidence="3">zdho120</strain>
    </source>
</reference>
<dbReference type="STRING" id="4795.A0A225VS12"/>
<organism evidence="2 3">
    <name type="scientific">Phytophthora megakarya</name>
    <dbReference type="NCBI Taxonomy" id="4795"/>
    <lineage>
        <taxon>Eukaryota</taxon>
        <taxon>Sar</taxon>
        <taxon>Stramenopiles</taxon>
        <taxon>Oomycota</taxon>
        <taxon>Peronosporomycetes</taxon>
        <taxon>Peronosporales</taxon>
        <taxon>Peronosporaceae</taxon>
        <taxon>Phytophthora</taxon>
    </lineage>
</organism>
<evidence type="ECO:0000313" key="3">
    <source>
        <dbReference type="Proteomes" id="UP000198211"/>
    </source>
</evidence>
<evidence type="ECO:0000256" key="1">
    <source>
        <dbReference type="SAM" id="MobiDB-lite"/>
    </source>
</evidence>
<evidence type="ECO:0000313" key="2">
    <source>
        <dbReference type="EMBL" id="OWZ07577.1"/>
    </source>
</evidence>
<keyword evidence="3" id="KW-1185">Reference proteome</keyword>
<feature type="region of interest" description="Disordered" evidence="1">
    <location>
        <begin position="1"/>
        <end position="31"/>
    </location>
</feature>